<dbReference type="PANTHER" id="PTHR44591">
    <property type="entry name" value="STRESS RESPONSE REGULATOR PROTEIN 1"/>
    <property type="match status" value="1"/>
</dbReference>
<evidence type="ECO:0000256" key="2">
    <source>
        <dbReference type="PROSITE-ProRule" id="PRU00169"/>
    </source>
</evidence>
<proteinExistence type="predicted"/>
<dbReference type="PANTHER" id="PTHR44591:SF3">
    <property type="entry name" value="RESPONSE REGULATORY DOMAIN-CONTAINING PROTEIN"/>
    <property type="match status" value="1"/>
</dbReference>
<dbReference type="AlphaFoldDB" id="A0A2M7S8P1"/>
<feature type="domain" description="Response regulatory" evidence="3">
    <location>
        <begin position="3"/>
        <end position="126"/>
    </location>
</feature>
<comment type="caution">
    <text evidence="4">The sequence shown here is derived from an EMBL/GenBank/DDBJ whole genome shotgun (WGS) entry which is preliminary data.</text>
</comment>
<dbReference type="Gene3D" id="3.40.50.2300">
    <property type="match status" value="1"/>
</dbReference>
<dbReference type="SUPFAM" id="SSF52172">
    <property type="entry name" value="CheY-like"/>
    <property type="match status" value="1"/>
</dbReference>
<evidence type="ECO:0000313" key="5">
    <source>
        <dbReference type="Proteomes" id="UP000229307"/>
    </source>
</evidence>
<reference evidence="5" key="1">
    <citation type="submission" date="2017-09" db="EMBL/GenBank/DDBJ databases">
        <title>Depth-based differentiation of microbial function through sediment-hosted aquifers and enrichment of novel symbionts in the deep terrestrial subsurface.</title>
        <authorList>
            <person name="Probst A.J."/>
            <person name="Ladd B."/>
            <person name="Jarett J.K."/>
            <person name="Geller-Mcgrath D.E."/>
            <person name="Sieber C.M.K."/>
            <person name="Emerson J.B."/>
            <person name="Anantharaman K."/>
            <person name="Thomas B.C."/>
            <person name="Malmstrom R."/>
            <person name="Stieglmeier M."/>
            <person name="Klingl A."/>
            <person name="Woyke T."/>
            <person name="Ryan C.M."/>
            <person name="Banfield J.F."/>
        </authorList>
    </citation>
    <scope>NUCLEOTIDE SEQUENCE [LARGE SCALE GENOMIC DNA]</scope>
</reference>
<dbReference type="InterPro" id="IPR011006">
    <property type="entry name" value="CheY-like_superfamily"/>
</dbReference>
<gene>
    <name evidence="4" type="ORF">COY52_08630</name>
</gene>
<dbReference type="SMART" id="SM00448">
    <property type="entry name" value="REC"/>
    <property type="match status" value="1"/>
</dbReference>
<sequence length="143" mass="16093">MAKILIIEDDKDLVETMKITLEEKGHVVVPAFNGGEGFSLVKSQKPDIIILDVILDKKTEGFDISYRIRGDGLLRHIPILMITAINERIPGFGVSAQTDAEFLPVDEFVEKPIPPEDLLAKVEKLLDMKVSKWANWPNKPEEK</sequence>
<dbReference type="PROSITE" id="PS50110">
    <property type="entry name" value="RESPONSE_REGULATORY"/>
    <property type="match status" value="1"/>
</dbReference>
<protein>
    <submittedName>
        <fullName evidence="4">Response regulator</fullName>
    </submittedName>
</protein>
<evidence type="ECO:0000259" key="3">
    <source>
        <dbReference type="PROSITE" id="PS50110"/>
    </source>
</evidence>
<dbReference type="GO" id="GO:0000160">
    <property type="term" value="P:phosphorelay signal transduction system"/>
    <property type="evidence" value="ECO:0007669"/>
    <property type="project" value="InterPro"/>
</dbReference>
<evidence type="ECO:0000256" key="1">
    <source>
        <dbReference type="ARBA" id="ARBA00022553"/>
    </source>
</evidence>
<keyword evidence="1 2" id="KW-0597">Phosphoprotein</keyword>
<dbReference type="InterPro" id="IPR050595">
    <property type="entry name" value="Bact_response_regulator"/>
</dbReference>
<accession>A0A2M7S8P1</accession>
<dbReference type="EMBL" id="PFMR01000228">
    <property type="protein sequence ID" value="PIZ15882.1"/>
    <property type="molecule type" value="Genomic_DNA"/>
</dbReference>
<organism evidence="4 5">
    <name type="scientific">Candidatus Desantisbacteria bacterium CG_4_10_14_0_8_um_filter_48_22</name>
    <dbReference type="NCBI Taxonomy" id="1974543"/>
    <lineage>
        <taxon>Bacteria</taxon>
        <taxon>Candidatus Desantisiibacteriota</taxon>
    </lineage>
</organism>
<evidence type="ECO:0000313" key="4">
    <source>
        <dbReference type="EMBL" id="PIZ15882.1"/>
    </source>
</evidence>
<name>A0A2M7S8P1_9BACT</name>
<feature type="modified residue" description="4-aspartylphosphate" evidence="2">
    <location>
        <position position="52"/>
    </location>
</feature>
<dbReference type="Proteomes" id="UP000229307">
    <property type="component" value="Unassembled WGS sequence"/>
</dbReference>
<dbReference type="InterPro" id="IPR001789">
    <property type="entry name" value="Sig_transdc_resp-reg_receiver"/>
</dbReference>
<dbReference type="Pfam" id="PF00072">
    <property type="entry name" value="Response_reg"/>
    <property type="match status" value="1"/>
</dbReference>